<dbReference type="KEGG" id="bad:BAD_0896"/>
<dbReference type="AlphaFoldDB" id="A1A1U4"/>
<dbReference type="Proteomes" id="UP000008702">
    <property type="component" value="Chromosome"/>
</dbReference>
<dbReference type="STRING" id="367928.BAD_0896"/>
<evidence type="ECO:0000313" key="2">
    <source>
        <dbReference type="Proteomes" id="UP000008702"/>
    </source>
</evidence>
<accession>A1A1U4</accession>
<sequence length="168" mass="19039">MEYIRITRDNIDAEHVCCAMSGKQALAKKEWLKRRFDEGLIFYRSVERGKCFIEYIPAENAWVPIQADGYLYIDCLWVAGSMKGHGYSNDLLRGVREGCEGAGAEGIVYFVCRRTQARIPLRREIPCAQGFHGCGHVIMRNHAHVPAVRFGHGASAIQRMRQISHGGW</sequence>
<reference evidence="1 2" key="1">
    <citation type="submission" date="2006-12" db="EMBL/GenBank/DDBJ databases">
        <title>Bifidobacterium adolescentis complete genome sequence.</title>
        <authorList>
            <person name="Suzuki T."/>
            <person name="Tsuda Y."/>
            <person name="Kanou N."/>
            <person name="Inoue T."/>
            <person name="Kumazaki K."/>
            <person name="Nagano S."/>
            <person name="Hirai S."/>
            <person name="Tanaka K."/>
            <person name="Watanabe K."/>
        </authorList>
    </citation>
    <scope>NUCLEOTIDE SEQUENCE [LARGE SCALE GENOMIC DNA]</scope>
    <source>
        <strain evidence="2">ATCC 15703 / DSM 20083 / NCTC 11814 / E194a</strain>
    </source>
</reference>
<gene>
    <name evidence="1" type="primary">yoaP</name>
    <name evidence="1" type="ordered locus">BAD_0896</name>
</gene>
<dbReference type="EMBL" id="AP009256">
    <property type="protein sequence ID" value="BAF39677.1"/>
    <property type="molecule type" value="Genomic_DNA"/>
</dbReference>
<name>A1A1U4_BIFAA</name>
<keyword evidence="2" id="KW-1185">Reference proteome</keyword>
<evidence type="ECO:0000313" key="1">
    <source>
        <dbReference type="EMBL" id="BAF39677.1"/>
    </source>
</evidence>
<evidence type="ECO:0008006" key="3">
    <source>
        <dbReference type="Google" id="ProtNLM"/>
    </source>
</evidence>
<dbReference type="HOGENOM" id="CLU_1583323_0_0_11"/>
<proteinExistence type="predicted"/>
<organism evidence="1 2">
    <name type="scientific">Bifidobacterium adolescentis (strain ATCC 15703 / DSM 20083 / NCTC 11814 / E194a)</name>
    <dbReference type="NCBI Taxonomy" id="367928"/>
    <lineage>
        <taxon>Bacteria</taxon>
        <taxon>Bacillati</taxon>
        <taxon>Actinomycetota</taxon>
        <taxon>Actinomycetes</taxon>
        <taxon>Bifidobacteriales</taxon>
        <taxon>Bifidobacteriaceae</taxon>
        <taxon>Bifidobacterium</taxon>
    </lineage>
</organism>
<protein>
    <recommendedName>
        <fullName evidence="3">GNAT family N-acetyltransferase</fullName>
    </recommendedName>
</protein>